<dbReference type="EMBL" id="CAXIEN010000291">
    <property type="protein sequence ID" value="CAL1291731.1"/>
    <property type="molecule type" value="Genomic_DNA"/>
</dbReference>
<accession>A0AAV2B673</accession>
<dbReference type="InterPro" id="IPR000210">
    <property type="entry name" value="BTB/POZ_dom"/>
</dbReference>
<dbReference type="SUPFAM" id="SSF49599">
    <property type="entry name" value="TRAF domain-like"/>
    <property type="match status" value="1"/>
</dbReference>
<dbReference type="InterPro" id="IPR011333">
    <property type="entry name" value="SKP1/BTB/POZ_sf"/>
</dbReference>
<organism evidence="3 4">
    <name type="scientific">Larinioides sclopetarius</name>
    <dbReference type="NCBI Taxonomy" id="280406"/>
    <lineage>
        <taxon>Eukaryota</taxon>
        <taxon>Metazoa</taxon>
        <taxon>Ecdysozoa</taxon>
        <taxon>Arthropoda</taxon>
        <taxon>Chelicerata</taxon>
        <taxon>Arachnida</taxon>
        <taxon>Araneae</taxon>
        <taxon>Araneomorphae</taxon>
        <taxon>Entelegynae</taxon>
        <taxon>Araneoidea</taxon>
        <taxon>Araneidae</taxon>
        <taxon>Larinioides</taxon>
    </lineage>
</organism>
<dbReference type="PROSITE" id="PS50144">
    <property type="entry name" value="MATH"/>
    <property type="match status" value="1"/>
</dbReference>
<proteinExistence type="predicted"/>
<dbReference type="SUPFAM" id="SSF54695">
    <property type="entry name" value="POZ domain"/>
    <property type="match status" value="2"/>
</dbReference>
<feature type="domain" description="MATH" evidence="2">
    <location>
        <begin position="10"/>
        <end position="138"/>
    </location>
</feature>
<evidence type="ECO:0000259" key="2">
    <source>
        <dbReference type="PROSITE" id="PS50144"/>
    </source>
</evidence>
<dbReference type="GO" id="GO:0030163">
    <property type="term" value="P:protein catabolic process"/>
    <property type="evidence" value="ECO:0007669"/>
    <property type="project" value="UniProtKB-ARBA"/>
</dbReference>
<dbReference type="Pfam" id="PF00651">
    <property type="entry name" value="BTB"/>
    <property type="match status" value="2"/>
</dbReference>
<feature type="domain" description="BTB" evidence="1">
    <location>
        <begin position="444"/>
        <end position="511"/>
    </location>
</feature>
<dbReference type="Pfam" id="PF22486">
    <property type="entry name" value="MATH_2"/>
    <property type="match status" value="1"/>
</dbReference>
<dbReference type="Gene3D" id="3.30.710.10">
    <property type="entry name" value="Potassium Channel Kv1.1, Chain A"/>
    <property type="match status" value="2"/>
</dbReference>
<reference evidence="3 4" key="1">
    <citation type="submission" date="2024-04" db="EMBL/GenBank/DDBJ databases">
        <authorList>
            <person name="Rising A."/>
            <person name="Reimegard J."/>
            <person name="Sonavane S."/>
            <person name="Akerstrom W."/>
            <person name="Nylinder S."/>
            <person name="Hedman E."/>
            <person name="Kallberg Y."/>
        </authorList>
    </citation>
    <scope>NUCLEOTIDE SEQUENCE [LARGE SCALE GENOMIC DNA]</scope>
</reference>
<dbReference type="CDD" id="cd00121">
    <property type="entry name" value="MATH"/>
    <property type="match status" value="1"/>
</dbReference>
<evidence type="ECO:0000313" key="4">
    <source>
        <dbReference type="Proteomes" id="UP001497382"/>
    </source>
</evidence>
<protein>
    <recommendedName>
        <fullName evidence="5">Speckle-type POZ protein</fullName>
    </recommendedName>
</protein>
<keyword evidence="4" id="KW-1185">Reference proteome</keyword>
<dbReference type="Gene3D" id="2.60.210.10">
    <property type="entry name" value="Apoptosis, Tumor Necrosis Factor Receptor Associated Protein 2, Chain A"/>
    <property type="match status" value="1"/>
</dbReference>
<gene>
    <name evidence="3" type="ORF">LARSCL_LOCUS17255</name>
</gene>
<comment type="caution">
    <text evidence="3">The sequence shown here is derived from an EMBL/GenBank/DDBJ whole genome shotgun (WGS) entry which is preliminary data.</text>
</comment>
<evidence type="ECO:0000313" key="3">
    <source>
        <dbReference type="EMBL" id="CAL1291731.1"/>
    </source>
</evidence>
<dbReference type="CDD" id="cd18186">
    <property type="entry name" value="BTB_POZ_ZBTB_KLHL-like"/>
    <property type="match status" value="2"/>
</dbReference>
<dbReference type="InterPro" id="IPR008974">
    <property type="entry name" value="TRAF-like"/>
</dbReference>
<dbReference type="Proteomes" id="UP001497382">
    <property type="component" value="Unassembled WGS sequence"/>
</dbReference>
<dbReference type="PROSITE" id="PS50097">
    <property type="entry name" value="BTB"/>
    <property type="match status" value="2"/>
</dbReference>
<dbReference type="InterPro" id="IPR002083">
    <property type="entry name" value="MATH/TRAF_dom"/>
</dbReference>
<evidence type="ECO:0008006" key="5">
    <source>
        <dbReference type="Google" id="ProtNLM"/>
    </source>
</evidence>
<dbReference type="SMART" id="SM00225">
    <property type="entry name" value="BTB"/>
    <property type="match status" value="2"/>
</dbReference>
<sequence length="570" mass="65617">MEFFADGLYQFTFTWTIENVAFSPKRPRCGVSSPPFVIHALGATRWNLVLFPRGIDDPAYMSLFLRRDQEDGRIRQVTVDFKFSIETSTPFLRSTKLANDVLFEEGDCWGFSRYLRRGYLSKVLAGSTDNGLTLRCDIGSSIGTITNYKWNENVDFQMMSNNLMTLYKNESFADVTLYCGGTEIRVHRCVLAVRLPKLLSQLRLLKNGQLVTYCNIFKISLPVLKSLLFYAYSGKLDRQPSEITPELLEAAYKYELPELIRKMRSYPRFCTARTSYNAEHKSFAWNIHKSTFLETNPTRLVRIIPTDSLYVDNITISCTIQTDPEFEFVQQAVMTFQFVNFKEKLPIFMSCRVYIGSLFSKLFGYCAADHLFHTEGKWTISVGTNDASFQDVIELRCEIDLCDGNVSSAIRDSWMSSHESTAYLNDYSELSITMSRLFSRKFYSDFTIITKGQTFAVHSAILAARSPVFCKMLEHDMLEKNRREVIIEDASPATIRLMLLYMYSGTVRDLEYDEAIHLYETADKYCILVLKERCASILVSKLNSRNAGQLFDLANMHFDNIMIKQILEKL</sequence>
<feature type="domain" description="BTB" evidence="1">
    <location>
        <begin position="173"/>
        <end position="240"/>
    </location>
</feature>
<dbReference type="AlphaFoldDB" id="A0AAV2B673"/>
<name>A0AAV2B673_9ARAC</name>
<dbReference type="PANTHER" id="PTHR24413">
    <property type="entry name" value="SPECKLE-TYPE POZ PROTEIN"/>
    <property type="match status" value="1"/>
</dbReference>
<evidence type="ECO:0000259" key="1">
    <source>
        <dbReference type="PROSITE" id="PS50097"/>
    </source>
</evidence>